<dbReference type="Proteomes" id="UP000563094">
    <property type="component" value="Unassembled WGS sequence"/>
</dbReference>
<dbReference type="SUPFAM" id="SSF56752">
    <property type="entry name" value="D-aminoacid aminotransferase-like PLP-dependent enzymes"/>
    <property type="match status" value="1"/>
</dbReference>
<accession>A0A839GS67</accession>
<comment type="catalytic activity">
    <reaction evidence="9">
        <text>L-isoleucine + 2-oxoglutarate = (S)-3-methyl-2-oxopentanoate + L-glutamate</text>
        <dbReference type="Rhea" id="RHEA:24801"/>
        <dbReference type="ChEBI" id="CHEBI:16810"/>
        <dbReference type="ChEBI" id="CHEBI:29985"/>
        <dbReference type="ChEBI" id="CHEBI:35146"/>
        <dbReference type="ChEBI" id="CHEBI:58045"/>
        <dbReference type="EC" id="2.6.1.42"/>
    </reaction>
</comment>
<comment type="pathway">
    <text evidence="4">Amino-acid biosynthesis; L-leucine biosynthesis; L-leucine from 3-methyl-2-oxobutanoate: step 4/4.</text>
</comment>
<evidence type="ECO:0000256" key="3">
    <source>
        <dbReference type="ARBA" id="ARBA00004931"/>
    </source>
</evidence>
<keyword evidence="11" id="KW-0032">Aminotransferase</keyword>
<comment type="similarity">
    <text evidence="5">Belongs to the class-IV pyridoxal-phosphate-dependent aminotransferase family.</text>
</comment>
<comment type="caution">
    <text evidence="11">The sequence shown here is derived from an EMBL/GenBank/DDBJ whole genome shotgun (WGS) entry which is preliminary data.</text>
</comment>
<dbReference type="InterPro" id="IPR043131">
    <property type="entry name" value="BCAT-like_N"/>
</dbReference>
<dbReference type="FunFam" id="3.20.10.10:FF:000002">
    <property type="entry name" value="D-alanine aminotransferase"/>
    <property type="match status" value="1"/>
</dbReference>
<dbReference type="GO" id="GO:0046394">
    <property type="term" value="P:carboxylic acid biosynthetic process"/>
    <property type="evidence" value="ECO:0007669"/>
    <property type="project" value="UniProtKB-ARBA"/>
</dbReference>
<sequence>MSSNHRLYAYLNDEFLPLESTYLHVSDLSIQRGYGIFDFFKVQGGHLMFVDDYLNRFFSSALLMGLPVPYSEQELKDILVRLVQMNGIPDAGVKMILTGGYSENGYDPAAPNLILLQQPLTLPSEAQVATGIKIITHEYVRELAAAKTINYLVGIKLIQQVKAKGAHDVLYHHNGLVTEFPRSNFFLVRQDDTVVTPAREVLKGITRKNVLELAAKKYQVVEADVTLEDIATAKEAFMTSTTKRILPIIEIDGKPVGKGAPGAVTLDLLQDLVELENRQVV</sequence>
<dbReference type="PANTHER" id="PTHR42743:SF11">
    <property type="entry name" value="AMINODEOXYCHORISMATE LYASE"/>
    <property type="match status" value="1"/>
</dbReference>
<evidence type="ECO:0000256" key="10">
    <source>
        <dbReference type="ARBA" id="ARBA00049229"/>
    </source>
</evidence>
<dbReference type="Gene3D" id="3.20.10.10">
    <property type="entry name" value="D-amino Acid Aminotransferase, subunit A, domain 2"/>
    <property type="match status" value="1"/>
</dbReference>
<evidence type="ECO:0000256" key="8">
    <source>
        <dbReference type="ARBA" id="ARBA00048212"/>
    </source>
</evidence>
<comment type="cofactor">
    <cofactor evidence="1">
        <name>pyridoxal 5'-phosphate</name>
        <dbReference type="ChEBI" id="CHEBI:597326"/>
    </cofactor>
</comment>
<comment type="pathway">
    <text evidence="3">Amino-acid biosynthesis; L-valine biosynthesis; L-valine from pyruvate: step 4/4.</text>
</comment>
<dbReference type="InterPro" id="IPR036038">
    <property type="entry name" value="Aminotransferase-like"/>
</dbReference>
<dbReference type="EMBL" id="JACJIQ010000006">
    <property type="protein sequence ID" value="MBA9077268.1"/>
    <property type="molecule type" value="Genomic_DNA"/>
</dbReference>
<reference evidence="11 12" key="1">
    <citation type="submission" date="2020-08" db="EMBL/GenBank/DDBJ databases">
        <title>Genomic Encyclopedia of Type Strains, Phase IV (KMG-IV): sequencing the most valuable type-strain genomes for metagenomic binning, comparative biology and taxonomic classification.</title>
        <authorList>
            <person name="Goeker M."/>
        </authorList>
    </citation>
    <scope>NUCLEOTIDE SEQUENCE [LARGE SCALE GENOMIC DNA]</scope>
    <source>
        <strain evidence="11 12">DSM 29854</strain>
    </source>
</reference>
<evidence type="ECO:0000256" key="7">
    <source>
        <dbReference type="ARBA" id="ARBA00022898"/>
    </source>
</evidence>
<protein>
    <recommendedName>
        <fullName evidence="6">branched-chain-amino-acid transaminase</fullName>
        <ecNumber evidence="6">2.6.1.42</ecNumber>
    </recommendedName>
</protein>
<keyword evidence="11" id="KW-0808">Transferase</keyword>
<proteinExistence type="inferred from homology"/>
<dbReference type="PANTHER" id="PTHR42743">
    <property type="entry name" value="AMINO-ACID AMINOTRANSFERASE"/>
    <property type="match status" value="1"/>
</dbReference>
<keyword evidence="7" id="KW-0663">Pyridoxal phosphate</keyword>
<dbReference type="RefSeq" id="WP_182512852.1">
    <property type="nucleotide sequence ID" value="NZ_JACJIQ010000006.1"/>
</dbReference>
<evidence type="ECO:0000256" key="4">
    <source>
        <dbReference type="ARBA" id="ARBA00005072"/>
    </source>
</evidence>
<dbReference type="GO" id="GO:0008652">
    <property type="term" value="P:amino acid biosynthetic process"/>
    <property type="evidence" value="ECO:0007669"/>
    <property type="project" value="UniProtKB-ARBA"/>
</dbReference>
<dbReference type="EC" id="2.6.1.42" evidence="6"/>
<organism evidence="11 12">
    <name type="scientific">Rufibacter quisquiliarum</name>
    <dbReference type="NCBI Taxonomy" id="1549639"/>
    <lineage>
        <taxon>Bacteria</taxon>
        <taxon>Pseudomonadati</taxon>
        <taxon>Bacteroidota</taxon>
        <taxon>Cytophagia</taxon>
        <taxon>Cytophagales</taxon>
        <taxon>Hymenobacteraceae</taxon>
        <taxon>Rufibacter</taxon>
    </lineage>
</organism>
<keyword evidence="12" id="KW-1185">Reference proteome</keyword>
<gene>
    <name evidence="11" type="ORF">FHS90_001979</name>
</gene>
<dbReference type="CDD" id="cd00449">
    <property type="entry name" value="PLPDE_IV"/>
    <property type="match status" value="1"/>
</dbReference>
<comment type="catalytic activity">
    <reaction evidence="10">
        <text>L-leucine + 2-oxoglutarate = 4-methyl-2-oxopentanoate + L-glutamate</text>
        <dbReference type="Rhea" id="RHEA:18321"/>
        <dbReference type="ChEBI" id="CHEBI:16810"/>
        <dbReference type="ChEBI" id="CHEBI:17865"/>
        <dbReference type="ChEBI" id="CHEBI:29985"/>
        <dbReference type="ChEBI" id="CHEBI:57427"/>
        <dbReference type="EC" id="2.6.1.42"/>
    </reaction>
</comment>
<dbReference type="InterPro" id="IPR043132">
    <property type="entry name" value="BCAT-like_C"/>
</dbReference>
<dbReference type="InterPro" id="IPR001544">
    <property type="entry name" value="Aminotrans_IV"/>
</dbReference>
<dbReference type="GO" id="GO:0004084">
    <property type="term" value="F:branched-chain-amino-acid transaminase activity"/>
    <property type="evidence" value="ECO:0007669"/>
    <property type="project" value="UniProtKB-EC"/>
</dbReference>
<evidence type="ECO:0000256" key="1">
    <source>
        <dbReference type="ARBA" id="ARBA00001933"/>
    </source>
</evidence>
<comment type="pathway">
    <text evidence="2">Amino-acid biosynthesis; L-isoleucine biosynthesis; L-isoleucine from 2-oxobutanoate: step 4/4.</text>
</comment>
<evidence type="ECO:0000256" key="5">
    <source>
        <dbReference type="ARBA" id="ARBA00009320"/>
    </source>
</evidence>
<dbReference type="AlphaFoldDB" id="A0A839GS67"/>
<name>A0A839GS67_9BACT</name>
<evidence type="ECO:0000313" key="12">
    <source>
        <dbReference type="Proteomes" id="UP000563094"/>
    </source>
</evidence>
<evidence type="ECO:0000256" key="6">
    <source>
        <dbReference type="ARBA" id="ARBA00013053"/>
    </source>
</evidence>
<dbReference type="Pfam" id="PF01063">
    <property type="entry name" value="Aminotran_4"/>
    <property type="match status" value="1"/>
</dbReference>
<evidence type="ECO:0000256" key="2">
    <source>
        <dbReference type="ARBA" id="ARBA00004824"/>
    </source>
</evidence>
<dbReference type="Gene3D" id="3.30.470.10">
    <property type="match status" value="1"/>
</dbReference>
<dbReference type="InterPro" id="IPR050571">
    <property type="entry name" value="Class-IV_PLP-Dep_Aminotrnsfr"/>
</dbReference>
<evidence type="ECO:0000313" key="11">
    <source>
        <dbReference type="EMBL" id="MBA9077268.1"/>
    </source>
</evidence>
<evidence type="ECO:0000256" key="9">
    <source>
        <dbReference type="ARBA" id="ARBA00048798"/>
    </source>
</evidence>
<comment type="catalytic activity">
    <reaction evidence="8">
        <text>L-valine + 2-oxoglutarate = 3-methyl-2-oxobutanoate + L-glutamate</text>
        <dbReference type="Rhea" id="RHEA:24813"/>
        <dbReference type="ChEBI" id="CHEBI:11851"/>
        <dbReference type="ChEBI" id="CHEBI:16810"/>
        <dbReference type="ChEBI" id="CHEBI:29985"/>
        <dbReference type="ChEBI" id="CHEBI:57762"/>
        <dbReference type="EC" id="2.6.1.42"/>
    </reaction>
</comment>